<feature type="region of interest" description="Disordered" evidence="1">
    <location>
        <begin position="369"/>
        <end position="405"/>
    </location>
</feature>
<dbReference type="Proteomes" id="UP000001542">
    <property type="component" value="Unassembled WGS sequence"/>
</dbReference>
<accession>A2E6Q0</accession>
<evidence type="ECO:0000313" key="4">
    <source>
        <dbReference type="Proteomes" id="UP000001542"/>
    </source>
</evidence>
<dbReference type="OrthoDB" id="2013775at2759"/>
<protein>
    <submittedName>
        <fullName evidence="3">Surface antigen BspA-like</fullName>
    </submittedName>
</protein>
<dbReference type="InParanoid" id="A2E6Q0"/>
<evidence type="ECO:0000256" key="1">
    <source>
        <dbReference type="SAM" id="MobiDB-lite"/>
    </source>
</evidence>
<feature type="transmembrane region" description="Helical" evidence="2">
    <location>
        <begin position="306"/>
        <end position="330"/>
    </location>
</feature>
<dbReference type="Pfam" id="PF13306">
    <property type="entry name" value="LRR_5"/>
    <property type="match status" value="1"/>
</dbReference>
<evidence type="ECO:0000313" key="3">
    <source>
        <dbReference type="EMBL" id="EAY11644.1"/>
    </source>
</evidence>
<dbReference type="InterPro" id="IPR032675">
    <property type="entry name" value="LRR_dom_sf"/>
</dbReference>
<keyword evidence="2" id="KW-1133">Transmembrane helix</keyword>
<organism evidence="3 4">
    <name type="scientific">Trichomonas vaginalis (strain ATCC PRA-98 / G3)</name>
    <dbReference type="NCBI Taxonomy" id="412133"/>
    <lineage>
        <taxon>Eukaryota</taxon>
        <taxon>Metamonada</taxon>
        <taxon>Parabasalia</taxon>
        <taxon>Trichomonadida</taxon>
        <taxon>Trichomonadidae</taxon>
        <taxon>Trichomonas</taxon>
    </lineage>
</organism>
<sequence>MTIYQEETGMSFFENTGFTEITFSTAMLKPSYFKGMFIGCKKLRKVTLGPGVTAVLDHMFENSSVVEVEYSDSLTSIGDMSFARTNIQTFTIKGSLTDIYPTAFYGAYSINIVVSPENTKYEIIDGNHLIEKSSKSLVCLFGKIPNTFKLSEEIRVLKDASLASAPEIDSNTGKVIDWGITTLIIPGNIRVEDKMEPVRYTPYLHNLCYGGIDQPPLLNSMAHRYFVTSNYSKDFWVLSEEGDMDNENYIGVIHAPCSNFTPYEKFNQREFDNLYDCPTDEIIEETPTETPLLQEEVPSSKKTSGLLIALIILAVIETVLICLIAFYIYFATKDTESSSEETEPAPMKEETALYSYNTDNDGSITLDNPLFNKGFHNDDPFAEDFEEKDDNKDADLFGGMDIEER</sequence>
<dbReference type="KEGG" id="tva:4769598"/>
<dbReference type="EMBL" id="DS113315">
    <property type="protein sequence ID" value="EAY11644.1"/>
    <property type="molecule type" value="Genomic_DNA"/>
</dbReference>
<reference evidence="3" key="2">
    <citation type="journal article" date="2007" name="Science">
        <title>Draft genome sequence of the sexually transmitted pathogen Trichomonas vaginalis.</title>
        <authorList>
            <person name="Carlton J.M."/>
            <person name="Hirt R.P."/>
            <person name="Silva J.C."/>
            <person name="Delcher A.L."/>
            <person name="Schatz M."/>
            <person name="Zhao Q."/>
            <person name="Wortman J.R."/>
            <person name="Bidwell S.L."/>
            <person name="Alsmark U.C.M."/>
            <person name="Besteiro S."/>
            <person name="Sicheritz-Ponten T."/>
            <person name="Noel C.J."/>
            <person name="Dacks J.B."/>
            <person name="Foster P.G."/>
            <person name="Simillion C."/>
            <person name="Van de Peer Y."/>
            <person name="Miranda-Saavedra D."/>
            <person name="Barton G.J."/>
            <person name="Westrop G.D."/>
            <person name="Mueller S."/>
            <person name="Dessi D."/>
            <person name="Fiori P.L."/>
            <person name="Ren Q."/>
            <person name="Paulsen I."/>
            <person name="Zhang H."/>
            <person name="Bastida-Corcuera F.D."/>
            <person name="Simoes-Barbosa A."/>
            <person name="Brown M.T."/>
            <person name="Hayes R.D."/>
            <person name="Mukherjee M."/>
            <person name="Okumura C.Y."/>
            <person name="Schneider R."/>
            <person name="Smith A.J."/>
            <person name="Vanacova S."/>
            <person name="Villalvazo M."/>
            <person name="Haas B.J."/>
            <person name="Pertea M."/>
            <person name="Feldblyum T.V."/>
            <person name="Utterback T.R."/>
            <person name="Shu C.L."/>
            <person name="Osoegawa K."/>
            <person name="de Jong P.J."/>
            <person name="Hrdy I."/>
            <person name="Horvathova L."/>
            <person name="Zubacova Z."/>
            <person name="Dolezal P."/>
            <person name="Malik S.B."/>
            <person name="Logsdon J.M. Jr."/>
            <person name="Henze K."/>
            <person name="Gupta A."/>
            <person name="Wang C.C."/>
            <person name="Dunne R.L."/>
            <person name="Upcroft J.A."/>
            <person name="Upcroft P."/>
            <person name="White O."/>
            <person name="Salzberg S.L."/>
            <person name="Tang P."/>
            <person name="Chiu C.-H."/>
            <person name="Lee Y.-S."/>
            <person name="Embley T.M."/>
            <person name="Coombs G.H."/>
            <person name="Mottram J.C."/>
            <person name="Tachezy J."/>
            <person name="Fraser-Liggett C.M."/>
            <person name="Johnson P.J."/>
        </authorList>
    </citation>
    <scope>NUCLEOTIDE SEQUENCE [LARGE SCALE GENOMIC DNA]</scope>
    <source>
        <strain evidence="3">G3</strain>
    </source>
</reference>
<proteinExistence type="predicted"/>
<dbReference type="RefSeq" id="XP_001323867.1">
    <property type="nucleotide sequence ID" value="XM_001323832.1"/>
</dbReference>
<dbReference type="AlphaFoldDB" id="A2E6Q0"/>
<evidence type="ECO:0000256" key="2">
    <source>
        <dbReference type="SAM" id="Phobius"/>
    </source>
</evidence>
<dbReference type="SMR" id="A2E6Q0"/>
<keyword evidence="2" id="KW-0472">Membrane</keyword>
<dbReference type="Gene3D" id="3.80.10.10">
    <property type="entry name" value="Ribonuclease Inhibitor"/>
    <property type="match status" value="1"/>
</dbReference>
<name>A2E6Q0_TRIV3</name>
<dbReference type="InterPro" id="IPR026906">
    <property type="entry name" value="LRR_5"/>
</dbReference>
<keyword evidence="2" id="KW-0812">Transmembrane</keyword>
<gene>
    <name evidence="3" type="ORF">TVAG_158710</name>
</gene>
<dbReference type="VEuPathDB" id="TrichDB:TVAG_158710"/>
<keyword evidence="4" id="KW-1185">Reference proteome</keyword>
<dbReference type="VEuPathDB" id="TrichDB:TVAGG3_0779510"/>
<reference evidence="3" key="1">
    <citation type="submission" date="2006-10" db="EMBL/GenBank/DDBJ databases">
        <authorList>
            <person name="Amadeo P."/>
            <person name="Zhao Q."/>
            <person name="Wortman J."/>
            <person name="Fraser-Liggett C."/>
            <person name="Carlton J."/>
        </authorList>
    </citation>
    <scope>NUCLEOTIDE SEQUENCE</scope>
    <source>
        <strain evidence="3">G3</strain>
    </source>
</reference>